<feature type="domain" description="HTH crp-type" evidence="5">
    <location>
        <begin position="147"/>
        <end position="216"/>
    </location>
</feature>
<dbReference type="Gene3D" id="1.10.10.10">
    <property type="entry name" value="Winged helix-like DNA-binding domain superfamily/Winged helix DNA-binding domain"/>
    <property type="match status" value="1"/>
</dbReference>
<dbReference type="InterPro" id="IPR050397">
    <property type="entry name" value="Env_Response_Regulators"/>
</dbReference>
<dbReference type="GO" id="GO:0005829">
    <property type="term" value="C:cytosol"/>
    <property type="evidence" value="ECO:0007669"/>
    <property type="project" value="TreeGrafter"/>
</dbReference>
<comment type="caution">
    <text evidence="6">The sequence shown here is derived from an EMBL/GenBank/DDBJ whole genome shotgun (WGS) entry which is preliminary data.</text>
</comment>
<keyword evidence="2" id="KW-0238">DNA-binding</keyword>
<dbReference type="Pfam" id="PF13545">
    <property type="entry name" value="HTH_Crp_2"/>
    <property type="match status" value="1"/>
</dbReference>
<keyword evidence="7" id="KW-1185">Reference proteome</keyword>
<evidence type="ECO:0000259" key="5">
    <source>
        <dbReference type="PROSITE" id="PS51063"/>
    </source>
</evidence>
<dbReference type="SUPFAM" id="SSF46785">
    <property type="entry name" value="Winged helix' DNA-binding domain"/>
    <property type="match status" value="1"/>
</dbReference>
<dbReference type="InterPro" id="IPR000595">
    <property type="entry name" value="cNMP-bd_dom"/>
</dbReference>
<dbReference type="InterPro" id="IPR036390">
    <property type="entry name" value="WH_DNA-bd_sf"/>
</dbReference>
<evidence type="ECO:0000256" key="1">
    <source>
        <dbReference type="ARBA" id="ARBA00023015"/>
    </source>
</evidence>
<accession>A0A254TLP1</accession>
<evidence type="ECO:0008006" key="8">
    <source>
        <dbReference type="Google" id="ProtNLM"/>
    </source>
</evidence>
<keyword evidence="1" id="KW-0805">Transcription regulation</keyword>
<dbReference type="Proteomes" id="UP000197535">
    <property type="component" value="Unassembled WGS sequence"/>
</dbReference>
<dbReference type="OrthoDB" id="8558412at2"/>
<protein>
    <recommendedName>
        <fullName evidence="8">Crp/Fnr family transcriptional regulator</fullName>
    </recommendedName>
</protein>
<dbReference type="GO" id="GO:0003700">
    <property type="term" value="F:DNA-binding transcription factor activity"/>
    <property type="evidence" value="ECO:0007669"/>
    <property type="project" value="TreeGrafter"/>
</dbReference>
<evidence type="ECO:0000313" key="6">
    <source>
        <dbReference type="EMBL" id="OWW21543.1"/>
    </source>
</evidence>
<dbReference type="GO" id="GO:0003677">
    <property type="term" value="F:DNA binding"/>
    <property type="evidence" value="ECO:0007669"/>
    <property type="project" value="UniProtKB-KW"/>
</dbReference>
<evidence type="ECO:0000313" key="7">
    <source>
        <dbReference type="Proteomes" id="UP000197535"/>
    </source>
</evidence>
<sequence>MDVLNNFLNQQPFIPGLSEEERALLFRSSFMRTVPAGSHVCQFGGTADVWYGVISGFVKVSVTSKSGKPTSYVAITAGDWIGEGSVLKGGIRLYDIVALSHSKIACVPRAVFLSLHKSNLQFCHFLIDRMNNRLGHFIFSLQVDRLVDPEAKVARVLCMLAQDEPQDLPHTVTLNQTELALLCGLSRPYTNKVLIKLSKLGLINLDYGKIAILDRSGLETYDED</sequence>
<dbReference type="EMBL" id="LSTO01000001">
    <property type="protein sequence ID" value="OWW21543.1"/>
    <property type="molecule type" value="Genomic_DNA"/>
</dbReference>
<evidence type="ECO:0000256" key="2">
    <source>
        <dbReference type="ARBA" id="ARBA00023125"/>
    </source>
</evidence>
<dbReference type="SUPFAM" id="SSF51206">
    <property type="entry name" value="cAMP-binding domain-like"/>
    <property type="match status" value="1"/>
</dbReference>
<dbReference type="AlphaFoldDB" id="A0A254TLP1"/>
<dbReference type="PANTHER" id="PTHR24567">
    <property type="entry name" value="CRP FAMILY TRANSCRIPTIONAL REGULATORY PROTEIN"/>
    <property type="match status" value="1"/>
</dbReference>
<reference evidence="6 7" key="1">
    <citation type="submission" date="2016-02" db="EMBL/GenBank/DDBJ databases">
        <authorList>
            <person name="Wen L."/>
            <person name="He K."/>
            <person name="Yang H."/>
        </authorList>
    </citation>
    <scope>NUCLEOTIDE SEQUENCE [LARGE SCALE GENOMIC DNA]</scope>
    <source>
        <strain evidence="6 7">TSA40</strain>
    </source>
</reference>
<dbReference type="Gene3D" id="2.60.120.10">
    <property type="entry name" value="Jelly Rolls"/>
    <property type="match status" value="1"/>
</dbReference>
<organism evidence="6 7">
    <name type="scientific">Noviherbaspirillum denitrificans</name>
    <dbReference type="NCBI Taxonomy" id="1968433"/>
    <lineage>
        <taxon>Bacteria</taxon>
        <taxon>Pseudomonadati</taxon>
        <taxon>Pseudomonadota</taxon>
        <taxon>Betaproteobacteria</taxon>
        <taxon>Burkholderiales</taxon>
        <taxon>Oxalobacteraceae</taxon>
        <taxon>Noviherbaspirillum</taxon>
    </lineage>
</organism>
<evidence type="ECO:0000256" key="3">
    <source>
        <dbReference type="ARBA" id="ARBA00023163"/>
    </source>
</evidence>
<dbReference type="PROSITE" id="PS51063">
    <property type="entry name" value="HTH_CRP_2"/>
    <property type="match status" value="1"/>
</dbReference>
<name>A0A254TLP1_9BURK</name>
<dbReference type="RefSeq" id="WP_088708394.1">
    <property type="nucleotide sequence ID" value="NZ_LSTO01000001.1"/>
</dbReference>
<evidence type="ECO:0000259" key="4">
    <source>
        <dbReference type="PROSITE" id="PS50042"/>
    </source>
</evidence>
<dbReference type="Pfam" id="PF00027">
    <property type="entry name" value="cNMP_binding"/>
    <property type="match status" value="1"/>
</dbReference>
<feature type="domain" description="Cyclic nucleotide-binding" evidence="4">
    <location>
        <begin position="13"/>
        <end position="115"/>
    </location>
</feature>
<dbReference type="SMART" id="SM00419">
    <property type="entry name" value="HTH_CRP"/>
    <property type="match status" value="1"/>
</dbReference>
<dbReference type="InterPro" id="IPR036388">
    <property type="entry name" value="WH-like_DNA-bd_sf"/>
</dbReference>
<dbReference type="CDD" id="cd00038">
    <property type="entry name" value="CAP_ED"/>
    <property type="match status" value="1"/>
</dbReference>
<dbReference type="InterPro" id="IPR012318">
    <property type="entry name" value="HTH_CRP"/>
</dbReference>
<proteinExistence type="predicted"/>
<dbReference type="SMART" id="SM00100">
    <property type="entry name" value="cNMP"/>
    <property type="match status" value="1"/>
</dbReference>
<dbReference type="InterPro" id="IPR018490">
    <property type="entry name" value="cNMP-bd_dom_sf"/>
</dbReference>
<dbReference type="PANTHER" id="PTHR24567:SF68">
    <property type="entry name" value="DNA-BINDING TRANSCRIPTIONAL DUAL REGULATOR CRP"/>
    <property type="match status" value="1"/>
</dbReference>
<keyword evidence="3" id="KW-0804">Transcription</keyword>
<dbReference type="PROSITE" id="PS50042">
    <property type="entry name" value="CNMP_BINDING_3"/>
    <property type="match status" value="1"/>
</dbReference>
<dbReference type="InterPro" id="IPR014710">
    <property type="entry name" value="RmlC-like_jellyroll"/>
</dbReference>
<gene>
    <name evidence="6" type="ORF">AYR66_20680</name>
</gene>